<dbReference type="InterPro" id="IPR016181">
    <property type="entry name" value="Acyl_CoA_acyltransferase"/>
</dbReference>
<dbReference type="Gene3D" id="3.40.630.30">
    <property type="match status" value="1"/>
</dbReference>
<accession>A0A4P8J1J8</accession>
<dbReference type="InterPro" id="IPR050832">
    <property type="entry name" value="Bact_Acetyltransf"/>
</dbReference>
<dbReference type="Pfam" id="PF00583">
    <property type="entry name" value="Acetyltransf_1"/>
    <property type="match status" value="1"/>
</dbReference>
<evidence type="ECO:0000256" key="2">
    <source>
        <dbReference type="ARBA" id="ARBA00023315"/>
    </source>
</evidence>
<evidence type="ECO:0000313" key="5">
    <source>
        <dbReference type="Proteomes" id="UP000298656"/>
    </source>
</evidence>
<dbReference type="PROSITE" id="PS51186">
    <property type="entry name" value="GNAT"/>
    <property type="match status" value="1"/>
</dbReference>
<dbReference type="KEGG" id="tvl:FAZ95_23580"/>
<proteinExistence type="predicted"/>
<dbReference type="SUPFAM" id="SSF55729">
    <property type="entry name" value="Acyl-CoA N-acyltransferases (Nat)"/>
    <property type="match status" value="1"/>
</dbReference>
<evidence type="ECO:0000259" key="3">
    <source>
        <dbReference type="PROSITE" id="PS51186"/>
    </source>
</evidence>
<dbReference type="CDD" id="cd04301">
    <property type="entry name" value="NAT_SF"/>
    <property type="match status" value="1"/>
</dbReference>
<dbReference type="OrthoDB" id="336415at2"/>
<dbReference type="EMBL" id="CP040078">
    <property type="protein sequence ID" value="QCP54811.1"/>
    <property type="molecule type" value="Genomic_DNA"/>
</dbReference>
<feature type="domain" description="N-acetyltransferase" evidence="3">
    <location>
        <begin position="20"/>
        <end position="180"/>
    </location>
</feature>
<evidence type="ECO:0000313" key="4">
    <source>
        <dbReference type="EMBL" id="QCP54811.1"/>
    </source>
</evidence>
<name>A0A4P8J1J8_9BURK</name>
<protein>
    <submittedName>
        <fullName evidence="4">GNAT family N-acetyltransferase</fullName>
    </submittedName>
</protein>
<gene>
    <name evidence="4" type="ORF">FAZ95_23580</name>
</gene>
<keyword evidence="5" id="KW-1185">Reference proteome</keyword>
<dbReference type="GO" id="GO:0016747">
    <property type="term" value="F:acyltransferase activity, transferring groups other than amino-acyl groups"/>
    <property type="evidence" value="ECO:0007669"/>
    <property type="project" value="InterPro"/>
</dbReference>
<keyword evidence="2" id="KW-0012">Acyltransferase</keyword>
<dbReference type="AlphaFoldDB" id="A0A4P8J1J8"/>
<reference evidence="4 5" key="1">
    <citation type="submission" date="2019-05" db="EMBL/GenBank/DDBJ databases">
        <title>Burkholderia sp. DHOD12, isolated from subtropical forest soil.</title>
        <authorList>
            <person name="Gao Z.-H."/>
            <person name="Qiu L.-H."/>
        </authorList>
    </citation>
    <scope>NUCLEOTIDE SEQUENCE [LARGE SCALE GENOMIC DNA]</scope>
    <source>
        <strain evidence="4 5">DHOD12</strain>
    </source>
</reference>
<organism evidence="4 5">
    <name type="scientific">Trinickia violacea</name>
    <dbReference type="NCBI Taxonomy" id="2571746"/>
    <lineage>
        <taxon>Bacteria</taxon>
        <taxon>Pseudomonadati</taxon>
        <taxon>Pseudomonadota</taxon>
        <taxon>Betaproteobacteria</taxon>
        <taxon>Burkholderiales</taxon>
        <taxon>Burkholderiaceae</taxon>
        <taxon>Trinickia</taxon>
    </lineage>
</organism>
<keyword evidence="1 4" id="KW-0808">Transferase</keyword>
<sequence>MTTLPERSARPEVAGDLGKVLLRPLRAADAEAFHAMQQLPGVFRQANVGVPYDSLESTREWIAKRTPATVAIVAELNGTLVGHAEIYPNSGRRAHSALIGIGVHDDWQGCGIGSRLLAELIDAADNWMGLRRLELNVFTDNGPALALYRKFGFEIEARFRGDVLREGELVDSYLMARLTDAMPIAADHE</sequence>
<dbReference type="PANTHER" id="PTHR43877">
    <property type="entry name" value="AMINOALKYLPHOSPHONATE N-ACETYLTRANSFERASE-RELATED-RELATED"/>
    <property type="match status" value="1"/>
</dbReference>
<dbReference type="InterPro" id="IPR000182">
    <property type="entry name" value="GNAT_dom"/>
</dbReference>
<dbReference type="Proteomes" id="UP000298656">
    <property type="component" value="Chromosome 2"/>
</dbReference>
<evidence type="ECO:0000256" key="1">
    <source>
        <dbReference type="ARBA" id="ARBA00022679"/>
    </source>
</evidence>